<dbReference type="PANTHER" id="PTHR10098">
    <property type="entry name" value="RAPSYN-RELATED"/>
    <property type="match status" value="1"/>
</dbReference>
<feature type="non-terminal residue" evidence="1">
    <location>
        <position position="544"/>
    </location>
</feature>
<protein>
    <recommendedName>
        <fullName evidence="3">TPR repeat-containing protein</fullName>
    </recommendedName>
</protein>
<name>A0ABT3AUV3_9CYAN</name>
<dbReference type="SUPFAM" id="SSF48452">
    <property type="entry name" value="TPR-like"/>
    <property type="match status" value="3"/>
</dbReference>
<evidence type="ECO:0008006" key="3">
    <source>
        <dbReference type="Google" id="ProtNLM"/>
    </source>
</evidence>
<dbReference type="SMART" id="SM00028">
    <property type="entry name" value="TPR"/>
    <property type="match status" value="4"/>
</dbReference>
<accession>A0ABT3AUV3</accession>
<evidence type="ECO:0000313" key="1">
    <source>
        <dbReference type="EMBL" id="MCV3212885.1"/>
    </source>
</evidence>
<dbReference type="InterPro" id="IPR019734">
    <property type="entry name" value="TPR_rpt"/>
</dbReference>
<proteinExistence type="predicted"/>
<dbReference type="Proteomes" id="UP001526143">
    <property type="component" value="Unassembled WGS sequence"/>
</dbReference>
<evidence type="ECO:0000313" key="2">
    <source>
        <dbReference type="Proteomes" id="UP001526143"/>
    </source>
</evidence>
<organism evidence="1 2">
    <name type="scientific">Plectonema radiosum NIES-515</name>
    <dbReference type="NCBI Taxonomy" id="2986073"/>
    <lineage>
        <taxon>Bacteria</taxon>
        <taxon>Bacillati</taxon>
        <taxon>Cyanobacteriota</taxon>
        <taxon>Cyanophyceae</taxon>
        <taxon>Oscillatoriophycideae</taxon>
        <taxon>Oscillatoriales</taxon>
        <taxon>Microcoleaceae</taxon>
        <taxon>Plectonema</taxon>
    </lineage>
</organism>
<keyword evidence="2" id="KW-1185">Reference proteome</keyword>
<sequence>MKSATPKRKPWRFIVAVRRIIKNKLLAKIRNKGNKKPLPFPLFVMVLFIVWGMISSPVFSQGQPQNGEVLIQQGRKLYEAYELSTAVMILQQAASSLRTQGDKLGEAIALSNLSLAFKQLGQWEKAEMAIAQSLQILTTSQNTPNSASIFAQTLEIQGNLQLELGKPQLALNTWKQAENIYKKAGDEVGKTRSLINQSIAQQALGQYLQSRMTLKEIYPRLEKQPDSLVKATALRSLSDVMQLTGDLEQSLTVLLESRDIAKKLQSPPEISATLLSLGNIYAALGNRESHHDTTTIEEYTPVYYLSTSVFTQNPVAVKLYQKAAQYYLEAATTSTSPLGQIQAQLNRLNMLLELQQWSQAQQLSSDIQLKLRKIPPGKTAISAQINLAQSLVYLKQATNADIPSWKEIAQSLATAIQQARSIDDKRSAAYALGALGGLYLKTQDIPNAQKLTQQALIQAQAIQAQDIAYLWQWQLGQILKIKGDISGAIALYTQAVDTLKFLRNDLIALNPDVQFSFRDRVEPVYRQLVDLLLQPVGGRGTRGA</sequence>
<dbReference type="InterPro" id="IPR011990">
    <property type="entry name" value="TPR-like_helical_dom_sf"/>
</dbReference>
<gene>
    <name evidence="1" type="ORF">OGM63_04970</name>
</gene>
<reference evidence="1 2" key="1">
    <citation type="submission" date="2022-10" db="EMBL/GenBank/DDBJ databases">
        <title>Identification of biosynthetic pathway for the production of the potent trypsin inhibitor radiosumin.</title>
        <authorList>
            <person name="Fewer D.P."/>
            <person name="Delbaje E."/>
            <person name="Ouyang X."/>
            <person name="Agostino P.D."/>
            <person name="Wahlsten M."/>
            <person name="Jokela J."/>
            <person name="Permi P."/>
            <person name="Haapaniemi E."/>
            <person name="Koistinen H."/>
        </authorList>
    </citation>
    <scope>NUCLEOTIDE SEQUENCE [LARGE SCALE GENOMIC DNA]</scope>
    <source>
        <strain evidence="1 2">NIES-515</strain>
    </source>
</reference>
<dbReference type="Gene3D" id="1.25.40.10">
    <property type="entry name" value="Tetratricopeptide repeat domain"/>
    <property type="match status" value="2"/>
</dbReference>
<dbReference type="EMBL" id="JAOWRF010000075">
    <property type="protein sequence ID" value="MCV3212885.1"/>
    <property type="molecule type" value="Genomic_DNA"/>
</dbReference>
<comment type="caution">
    <text evidence="1">The sequence shown here is derived from an EMBL/GenBank/DDBJ whole genome shotgun (WGS) entry which is preliminary data.</text>
</comment>